<sequence>MVLVRNLGLLLQFQKYVTLIQYSEYTKVKTYQIVLRIIPSSFISFYAIYSFFEYINLAVASILKEASITALFAMDMDLIINRLNFLLTFCLGFTTSRSHIRLISSLSKLEKKLTDPSKRAEPSKIFLRSNIDIFINIFFHILIHLSFILLNFENYDHKIILNGHLIQILIMMFNDFLILYGIHFLKEFSNLANLTSLEKNRNILNYFKLLECFLKHISSFNSALAGLLAIIYFQNICSCAISVYIIFWIKFEGDLFEKKFFFFAFIVWAFSAFKNFYYVTYLSTVGNRAKENINILMDSVTKLEEKLPGRFIDKIVIFNKNSLQKWRFHIETRVLVGKSSEINNSGIFSIVSFVSTCLLILLQFKQLEDSSMDSILQPENMTQIQ</sequence>
<protein>
    <submittedName>
        <fullName evidence="1">Uncharacterized protein</fullName>
    </submittedName>
</protein>
<accession>A0A3F2ZEK5</accession>
<evidence type="ECO:0000313" key="2">
    <source>
        <dbReference type="Proteomes" id="UP000092462"/>
    </source>
</evidence>
<dbReference type="Proteomes" id="UP000092462">
    <property type="component" value="Unassembled WGS sequence"/>
</dbReference>
<organism evidence="1 2">
    <name type="scientific">Phlebotomus papatasi</name>
    <name type="common">Sandfly</name>
    <dbReference type="NCBI Taxonomy" id="29031"/>
    <lineage>
        <taxon>Eukaryota</taxon>
        <taxon>Metazoa</taxon>
        <taxon>Ecdysozoa</taxon>
        <taxon>Arthropoda</taxon>
        <taxon>Hexapoda</taxon>
        <taxon>Insecta</taxon>
        <taxon>Pterygota</taxon>
        <taxon>Neoptera</taxon>
        <taxon>Endopterygota</taxon>
        <taxon>Diptera</taxon>
        <taxon>Nematocera</taxon>
        <taxon>Psychodoidea</taxon>
        <taxon>Psychodidae</taxon>
        <taxon>Phlebotomus</taxon>
        <taxon>Phlebotomus</taxon>
    </lineage>
</organism>
<reference evidence="1" key="1">
    <citation type="submission" date="2022-08" db="UniProtKB">
        <authorList>
            <consortium name="EnsemblMetazoa"/>
        </authorList>
    </citation>
    <scope>IDENTIFICATION</scope>
    <source>
        <strain evidence="1">Israel</strain>
    </source>
</reference>
<keyword evidence="2" id="KW-1185">Reference proteome</keyword>
<dbReference type="EMBL" id="AJVK01002327">
    <property type="status" value="NOT_ANNOTATED_CDS"/>
    <property type="molecule type" value="Genomic_DNA"/>
</dbReference>
<name>A0A3F2ZEK5_PHLPP</name>
<dbReference type="AlphaFoldDB" id="A0A3F2ZEK5"/>
<evidence type="ECO:0000313" key="1">
    <source>
        <dbReference type="EnsemblMetazoa" id="PPAI013246-PA"/>
    </source>
</evidence>
<proteinExistence type="predicted"/>
<dbReference type="VEuPathDB" id="VectorBase:PPAI013246"/>
<dbReference type="EnsemblMetazoa" id="PPAI013246-RA">
    <property type="protein sequence ID" value="PPAI013246-PA"/>
    <property type="gene ID" value="PPAI013246"/>
</dbReference>